<proteinExistence type="inferred from homology"/>
<protein>
    <recommendedName>
        <fullName evidence="6">UDP-glucose 4-epimerase</fullName>
        <ecNumber evidence="5">5.1.3.2</ecNumber>
    </recommendedName>
    <alternativeName>
        <fullName evidence="11">Galactowaldenase</fullName>
    </alternativeName>
    <alternativeName>
        <fullName evidence="10">UDP-galactose 4-epimerase</fullName>
    </alternativeName>
</protein>
<dbReference type="Gene3D" id="3.40.50.720">
    <property type="entry name" value="NAD(P)-binding Rossmann-like Domain"/>
    <property type="match status" value="1"/>
</dbReference>
<dbReference type="GO" id="GO:0003978">
    <property type="term" value="F:UDP-glucose 4-epimerase activity"/>
    <property type="evidence" value="ECO:0007669"/>
    <property type="project" value="UniProtKB-EC"/>
</dbReference>
<dbReference type="PATRIC" id="fig|1310613.3.peg.3717"/>
<dbReference type="Proteomes" id="UP000020595">
    <property type="component" value="Unassembled WGS sequence"/>
</dbReference>
<dbReference type="InterPro" id="IPR005886">
    <property type="entry name" value="UDP_G4E"/>
</dbReference>
<dbReference type="PANTHER" id="PTHR43725:SF47">
    <property type="entry name" value="UDP-GLUCOSE 4-EPIMERASE"/>
    <property type="match status" value="1"/>
</dbReference>
<evidence type="ECO:0000256" key="9">
    <source>
        <dbReference type="ARBA" id="ARBA00023235"/>
    </source>
</evidence>
<keyword evidence="7" id="KW-0520">NAD</keyword>
<keyword evidence="8" id="KW-0119">Carbohydrate metabolism</keyword>
<evidence type="ECO:0000256" key="2">
    <source>
        <dbReference type="ARBA" id="ARBA00001911"/>
    </source>
</evidence>
<dbReference type="UniPathway" id="UPA00214"/>
<keyword evidence="8" id="KW-0299">Galactose metabolism</keyword>
<dbReference type="EC" id="5.1.3.2" evidence="5"/>
<evidence type="ECO:0000256" key="11">
    <source>
        <dbReference type="ARBA" id="ARBA00033067"/>
    </source>
</evidence>
<evidence type="ECO:0000256" key="10">
    <source>
        <dbReference type="ARBA" id="ARBA00031367"/>
    </source>
</evidence>
<keyword evidence="9 13" id="KW-0413">Isomerase</keyword>
<name>A0A009IIM7_ACIB9</name>
<dbReference type="EMBL" id="JEWH01000080">
    <property type="protein sequence ID" value="EXB03653.1"/>
    <property type="molecule type" value="Genomic_DNA"/>
</dbReference>
<evidence type="ECO:0000256" key="3">
    <source>
        <dbReference type="ARBA" id="ARBA00004947"/>
    </source>
</evidence>
<comment type="caution">
    <text evidence="13">The sequence shown here is derived from an EMBL/GenBank/DDBJ whole genome shotgun (WGS) entry which is preliminary data.</text>
</comment>
<accession>A0A009IIM7</accession>
<evidence type="ECO:0000313" key="14">
    <source>
        <dbReference type="Proteomes" id="UP000020595"/>
    </source>
</evidence>
<comment type="similarity">
    <text evidence="4">Belongs to the NAD(P)-dependent epimerase/dehydratase family.</text>
</comment>
<evidence type="ECO:0000256" key="4">
    <source>
        <dbReference type="ARBA" id="ARBA00007637"/>
    </source>
</evidence>
<dbReference type="Gene3D" id="3.90.25.10">
    <property type="entry name" value="UDP-galactose 4-epimerase, domain 1"/>
    <property type="match status" value="1"/>
</dbReference>
<evidence type="ECO:0000256" key="6">
    <source>
        <dbReference type="ARBA" id="ARBA00018569"/>
    </source>
</evidence>
<dbReference type="AlphaFoldDB" id="A0A009IIM7"/>
<dbReference type="NCBIfam" id="TIGR01179">
    <property type="entry name" value="galE"/>
    <property type="match status" value="1"/>
</dbReference>
<dbReference type="InterPro" id="IPR036291">
    <property type="entry name" value="NAD(P)-bd_dom_sf"/>
</dbReference>
<gene>
    <name evidence="13" type="ORF">J512_3886</name>
</gene>
<evidence type="ECO:0000313" key="13">
    <source>
        <dbReference type="EMBL" id="EXB03653.1"/>
    </source>
</evidence>
<dbReference type="RefSeq" id="WP_000604790.1">
    <property type="nucleotide sequence ID" value="NZ_JEWH01000080.1"/>
</dbReference>
<dbReference type="Pfam" id="PF01370">
    <property type="entry name" value="Epimerase"/>
    <property type="match status" value="1"/>
</dbReference>
<evidence type="ECO:0000256" key="7">
    <source>
        <dbReference type="ARBA" id="ARBA00023027"/>
    </source>
</evidence>
<dbReference type="GO" id="GO:0005829">
    <property type="term" value="C:cytosol"/>
    <property type="evidence" value="ECO:0007669"/>
    <property type="project" value="TreeGrafter"/>
</dbReference>
<comment type="cofactor">
    <cofactor evidence="2">
        <name>NAD(+)</name>
        <dbReference type="ChEBI" id="CHEBI:57540"/>
    </cofactor>
</comment>
<reference evidence="13 14" key="1">
    <citation type="submission" date="2014-02" db="EMBL/GenBank/DDBJ databases">
        <title>Comparative genomics and transcriptomics to identify genetic mechanisms underlying the emergence of carbapenem resistant Acinetobacter baumannii (CRAb).</title>
        <authorList>
            <person name="Harris A.D."/>
            <person name="Johnson K.J."/>
            <person name="George J."/>
            <person name="Shefchek K."/>
            <person name="Daugherty S.C."/>
            <person name="Parankush S."/>
            <person name="Sadzewicz L."/>
            <person name="Tallon L."/>
            <person name="Sengamalay N."/>
            <person name="Hazen T.H."/>
            <person name="Rasko D.A."/>
        </authorList>
    </citation>
    <scope>NUCLEOTIDE SEQUENCE [LARGE SCALE GENOMIC DNA]</scope>
    <source>
        <strain evidence="13 14">1295743</strain>
    </source>
</reference>
<organism evidence="13 14">
    <name type="scientific">Acinetobacter baumannii (strain 1295743)</name>
    <dbReference type="NCBI Taxonomy" id="1310613"/>
    <lineage>
        <taxon>Bacteria</taxon>
        <taxon>Pseudomonadati</taxon>
        <taxon>Pseudomonadota</taxon>
        <taxon>Gammaproteobacteria</taxon>
        <taxon>Moraxellales</taxon>
        <taxon>Moraxellaceae</taxon>
        <taxon>Acinetobacter</taxon>
        <taxon>Acinetobacter calcoaceticus/baumannii complex</taxon>
    </lineage>
</organism>
<dbReference type="SUPFAM" id="SSF51735">
    <property type="entry name" value="NAD(P)-binding Rossmann-fold domains"/>
    <property type="match status" value="1"/>
</dbReference>
<evidence type="ECO:0000259" key="12">
    <source>
        <dbReference type="Pfam" id="PF01370"/>
    </source>
</evidence>
<dbReference type="GO" id="GO:0006012">
    <property type="term" value="P:galactose metabolic process"/>
    <property type="evidence" value="ECO:0007669"/>
    <property type="project" value="UniProtKB-UniPathway"/>
</dbReference>
<sequence>MILVTGGLGFIGSHIALSLMAQGQEVVLVDNLANSTLQTLERLEYISGMYVPFVKLDVRNTPALNKVFEQYSIDAVIHTAGFKSIEESNLKPLEYYNDNVSCIMSLLRAMQRTGVRHFIHLSSLAVYGKSGSQLSETDDFNYAYPNPYIKSQQMIEEIIRDTYKIDHEWKIAILRLSNIVGAFEHGVLGEYVAQLPKNIVPLAMQVAAMQRDLIELQDQSSTEDHTVERSFLHVLDVCEAVSSTLHWLRDQTHCCEAFNIAHEQVHSIRQLLDEISQVTQAEIPTQSAIYKHEELAQIGANIGKAKTLLQWAPKRTLKQMIEDEWRFYQNTLNGR</sequence>
<comment type="pathway">
    <text evidence="3">Carbohydrate metabolism; galactose metabolism.</text>
</comment>
<feature type="domain" description="NAD-dependent epimerase/dehydratase" evidence="12">
    <location>
        <begin position="2"/>
        <end position="250"/>
    </location>
</feature>
<dbReference type="PANTHER" id="PTHR43725">
    <property type="entry name" value="UDP-GLUCOSE 4-EPIMERASE"/>
    <property type="match status" value="1"/>
</dbReference>
<evidence type="ECO:0000256" key="8">
    <source>
        <dbReference type="ARBA" id="ARBA00023144"/>
    </source>
</evidence>
<evidence type="ECO:0000256" key="5">
    <source>
        <dbReference type="ARBA" id="ARBA00013189"/>
    </source>
</evidence>
<dbReference type="InterPro" id="IPR001509">
    <property type="entry name" value="Epimerase_deHydtase"/>
</dbReference>
<evidence type="ECO:0000256" key="1">
    <source>
        <dbReference type="ARBA" id="ARBA00000083"/>
    </source>
</evidence>
<comment type="catalytic activity">
    <reaction evidence="1">
        <text>UDP-alpha-D-glucose = UDP-alpha-D-galactose</text>
        <dbReference type="Rhea" id="RHEA:22168"/>
        <dbReference type="ChEBI" id="CHEBI:58885"/>
        <dbReference type="ChEBI" id="CHEBI:66914"/>
        <dbReference type="EC" id="5.1.3.2"/>
    </reaction>
</comment>